<keyword evidence="2" id="KW-1185">Reference proteome</keyword>
<dbReference type="HOGENOM" id="CLU_2563038_0_0_1"/>
<gene>
    <name evidence="1" type="ORF">TCM_031716</name>
</gene>
<reference evidence="1 2" key="1">
    <citation type="journal article" date="2013" name="Genome Biol.">
        <title>The genome sequence of the most widely cultivated cacao type and its use to identify candidate genes regulating pod color.</title>
        <authorList>
            <person name="Motamayor J.C."/>
            <person name="Mockaitis K."/>
            <person name="Schmutz J."/>
            <person name="Haiminen N."/>
            <person name="Iii D.L."/>
            <person name="Cornejo O."/>
            <person name="Findley S.D."/>
            <person name="Zheng P."/>
            <person name="Utro F."/>
            <person name="Royaert S."/>
            <person name="Saski C."/>
            <person name="Jenkins J."/>
            <person name="Podicheti R."/>
            <person name="Zhao M."/>
            <person name="Scheffler B.E."/>
            <person name="Stack J.C."/>
            <person name="Feltus F.A."/>
            <person name="Mustiga G.M."/>
            <person name="Amores F."/>
            <person name="Phillips W."/>
            <person name="Marelli J.P."/>
            <person name="May G.D."/>
            <person name="Shapiro H."/>
            <person name="Ma J."/>
            <person name="Bustamante C.D."/>
            <person name="Schnell R.J."/>
            <person name="Main D."/>
            <person name="Gilbert D."/>
            <person name="Parida L."/>
            <person name="Kuhn D.N."/>
        </authorList>
    </citation>
    <scope>NUCLEOTIDE SEQUENCE [LARGE SCALE GENOMIC DNA]</scope>
    <source>
        <strain evidence="2">cv. Matina 1-6</strain>
    </source>
</reference>
<dbReference type="Proteomes" id="UP000026915">
    <property type="component" value="Chromosome 7"/>
</dbReference>
<name>A0A061F8K4_THECC</name>
<accession>A0A061F8K4</accession>
<dbReference type="InParanoid" id="A0A061F8K4"/>
<protein>
    <submittedName>
        <fullName evidence="1">Uncharacterized protein</fullName>
    </submittedName>
</protein>
<proteinExistence type="predicted"/>
<dbReference type="EMBL" id="CM001885">
    <property type="protein sequence ID" value="EOY13193.1"/>
    <property type="molecule type" value="Genomic_DNA"/>
</dbReference>
<dbReference type="Gramene" id="EOY13193">
    <property type="protein sequence ID" value="EOY13193"/>
    <property type="gene ID" value="TCM_031716"/>
</dbReference>
<evidence type="ECO:0000313" key="1">
    <source>
        <dbReference type="EMBL" id="EOY13193.1"/>
    </source>
</evidence>
<dbReference type="AlphaFoldDB" id="A0A061F8K4"/>
<organism evidence="1 2">
    <name type="scientific">Theobroma cacao</name>
    <name type="common">Cacao</name>
    <name type="synonym">Cocoa</name>
    <dbReference type="NCBI Taxonomy" id="3641"/>
    <lineage>
        <taxon>Eukaryota</taxon>
        <taxon>Viridiplantae</taxon>
        <taxon>Streptophyta</taxon>
        <taxon>Embryophyta</taxon>
        <taxon>Tracheophyta</taxon>
        <taxon>Spermatophyta</taxon>
        <taxon>Magnoliopsida</taxon>
        <taxon>eudicotyledons</taxon>
        <taxon>Gunneridae</taxon>
        <taxon>Pentapetalae</taxon>
        <taxon>rosids</taxon>
        <taxon>malvids</taxon>
        <taxon>Malvales</taxon>
        <taxon>Malvaceae</taxon>
        <taxon>Byttnerioideae</taxon>
        <taxon>Theobroma</taxon>
    </lineage>
</organism>
<evidence type="ECO:0000313" key="2">
    <source>
        <dbReference type="Proteomes" id="UP000026915"/>
    </source>
</evidence>
<sequence>MTIDFYEKTIKESRLLRIPKDWAKPPQVPWLLQGMDRAIGEQMPSIIAADDPTTTEEYSALGLLASFPTSQPRSSRCLIVIF</sequence>